<dbReference type="Gene3D" id="2.130.10.10">
    <property type="entry name" value="YVTN repeat-like/Quinoprotein amine dehydrogenase"/>
    <property type="match status" value="2"/>
</dbReference>
<keyword evidence="2" id="KW-1185">Reference proteome</keyword>
<reference evidence="1 2" key="1">
    <citation type="submission" date="2020-08" db="EMBL/GenBank/DDBJ databases">
        <title>Edaphobacter telluris sp. nov. and Acidobacterium dinghuensis sp. nov., two acidobacteria isolated from forest soil.</title>
        <authorList>
            <person name="Fu J."/>
            <person name="Qiu L."/>
        </authorList>
    </citation>
    <scope>NUCLEOTIDE SEQUENCE [LARGE SCALE GENOMIC DNA]</scope>
    <source>
        <strain evidence="1">4Y35</strain>
    </source>
</reference>
<evidence type="ECO:0000313" key="2">
    <source>
        <dbReference type="Proteomes" id="UP000515312"/>
    </source>
</evidence>
<dbReference type="PANTHER" id="PTHR47197:SF3">
    <property type="entry name" value="DIHYDRO-HEME D1 DEHYDROGENASE"/>
    <property type="match status" value="1"/>
</dbReference>
<organism evidence="1 2">
    <name type="scientific">Alloacidobacterium dinghuense</name>
    <dbReference type="NCBI Taxonomy" id="2763107"/>
    <lineage>
        <taxon>Bacteria</taxon>
        <taxon>Pseudomonadati</taxon>
        <taxon>Acidobacteriota</taxon>
        <taxon>Terriglobia</taxon>
        <taxon>Terriglobales</taxon>
        <taxon>Acidobacteriaceae</taxon>
        <taxon>Alloacidobacterium</taxon>
    </lineage>
</organism>
<dbReference type="InterPro" id="IPR015943">
    <property type="entry name" value="WD40/YVTN_repeat-like_dom_sf"/>
</dbReference>
<accession>A0A7G8BFQ3</accession>
<dbReference type="RefSeq" id="WP_186741956.1">
    <property type="nucleotide sequence ID" value="NZ_CP060394.1"/>
</dbReference>
<gene>
    <name evidence="1" type="ORF">H7849_20170</name>
</gene>
<protein>
    <submittedName>
        <fullName evidence="1">YncE family protein</fullName>
    </submittedName>
</protein>
<proteinExistence type="predicted"/>
<dbReference type="InterPro" id="IPR051200">
    <property type="entry name" value="Host-pathogen_enzymatic-act"/>
</dbReference>
<name>A0A7G8BFQ3_9BACT</name>
<dbReference type="PANTHER" id="PTHR47197">
    <property type="entry name" value="PROTEIN NIRF"/>
    <property type="match status" value="1"/>
</dbReference>
<dbReference type="InterPro" id="IPR011048">
    <property type="entry name" value="Haem_d1_sf"/>
</dbReference>
<evidence type="ECO:0000313" key="1">
    <source>
        <dbReference type="EMBL" id="QNI31373.1"/>
    </source>
</evidence>
<sequence>MRIFYSMIAGILTLTLHGQTIAVVQEGPGKVLVFPAADPSHPTAIAVGEKPHEIELTPDGRTAYVSNFGLLEANHKAGTPGTTISVLDLERRVVRARFKLPAGFTAPHGLKLRPPKFQELFTNAEEGNAGMVVFDAASGAVLRTFPLPPGVHNFIFNADGSALFAFTTEGKVCRIDPEAGKMKVCIATGSPRGLAWTADGHHLIVSGKSELLMLEPDRLTGVTKFGHLDVGQIFYPSVTPDGRWILAPAVLDGVVLVIDAKTGAVAHRIETGSPLLAALDADGKHAWVSNVRIPAGLFNPETKARDGGLVKIDLSTFQTTAIPGIVDTNGLAIAASR</sequence>
<dbReference type="SUPFAM" id="SSF51004">
    <property type="entry name" value="C-terminal (heme d1) domain of cytochrome cd1-nitrite reductase"/>
    <property type="match status" value="1"/>
</dbReference>
<dbReference type="EMBL" id="CP060394">
    <property type="protein sequence ID" value="QNI31373.1"/>
    <property type="molecule type" value="Genomic_DNA"/>
</dbReference>
<dbReference type="AlphaFoldDB" id="A0A7G8BFQ3"/>
<dbReference type="Proteomes" id="UP000515312">
    <property type="component" value="Chromosome"/>
</dbReference>
<dbReference type="KEGG" id="adin:H7849_20170"/>